<evidence type="ECO:0000313" key="3">
    <source>
        <dbReference type="Proteomes" id="UP000053766"/>
    </source>
</evidence>
<keyword evidence="3" id="KW-1185">Reference proteome</keyword>
<evidence type="ECO:0000313" key="2">
    <source>
        <dbReference type="EMBL" id="KJH50658.1"/>
    </source>
</evidence>
<dbReference type="EMBL" id="KN716200">
    <property type="protein sequence ID" value="KJH50658.1"/>
    <property type="molecule type" value="Genomic_DNA"/>
</dbReference>
<sequence>MNKVPCAEVEEIMLIKRQKRINQTGDARCFADFNLMRFRRSEDGEHRNSKLQQLHVTDRLVLIFQSSLDNDTSRCRTSRVTSTNVGLRNLSCSVYCLISRCGSPLLYELVDDVSKIRIFDNNGEHFEDNFIKMKYVAIVLGVLALSSLSFADEDGFSLSDEGKEVLSKIRALKEEEKHLLATVTNEEQRDLIEETLDKEEEAESKKIIAELEKAENEEEDEHTRDKRALHRKGRKASKKSKSRRERRRARRLAVHRRRARAARHRANLRRARRNHRIRKAHNHHKKNETKS</sequence>
<proteinExistence type="predicted"/>
<gene>
    <name evidence="2" type="ORF">DICVIV_03178</name>
</gene>
<dbReference type="Proteomes" id="UP000053766">
    <property type="component" value="Unassembled WGS sequence"/>
</dbReference>
<dbReference type="OrthoDB" id="5877224at2759"/>
<accession>A0A0D8Y1B9</accession>
<evidence type="ECO:0000256" key="1">
    <source>
        <dbReference type="SAM" id="MobiDB-lite"/>
    </source>
</evidence>
<feature type="region of interest" description="Disordered" evidence="1">
    <location>
        <begin position="211"/>
        <end position="291"/>
    </location>
</feature>
<organism evidence="2 3">
    <name type="scientific">Dictyocaulus viviparus</name>
    <name type="common">Bovine lungworm</name>
    <dbReference type="NCBI Taxonomy" id="29172"/>
    <lineage>
        <taxon>Eukaryota</taxon>
        <taxon>Metazoa</taxon>
        <taxon>Ecdysozoa</taxon>
        <taxon>Nematoda</taxon>
        <taxon>Chromadorea</taxon>
        <taxon>Rhabditida</taxon>
        <taxon>Rhabditina</taxon>
        <taxon>Rhabditomorpha</taxon>
        <taxon>Strongyloidea</taxon>
        <taxon>Metastrongylidae</taxon>
        <taxon>Dictyocaulus</taxon>
    </lineage>
</organism>
<reference evidence="2 3" key="1">
    <citation type="submission" date="2013-11" db="EMBL/GenBank/DDBJ databases">
        <title>Draft genome of the bovine lungworm Dictyocaulus viviparus.</title>
        <authorList>
            <person name="Mitreva M."/>
        </authorList>
    </citation>
    <scope>NUCLEOTIDE SEQUENCE [LARGE SCALE GENOMIC DNA]</scope>
    <source>
        <strain evidence="2 3">HannoverDv2000</strain>
    </source>
</reference>
<reference evidence="3" key="2">
    <citation type="journal article" date="2016" name="Sci. Rep.">
        <title>Dictyocaulus viviparus genome, variome and transcriptome elucidate lungworm biology and support future intervention.</title>
        <authorList>
            <person name="McNulty S.N."/>
            <person name="Strube C."/>
            <person name="Rosa B.A."/>
            <person name="Martin J.C."/>
            <person name="Tyagi R."/>
            <person name="Choi Y.J."/>
            <person name="Wang Q."/>
            <person name="Hallsworth Pepin K."/>
            <person name="Zhang X."/>
            <person name="Ozersky P."/>
            <person name="Wilson R.K."/>
            <person name="Sternberg P.W."/>
            <person name="Gasser R.B."/>
            <person name="Mitreva M."/>
        </authorList>
    </citation>
    <scope>NUCLEOTIDE SEQUENCE [LARGE SCALE GENOMIC DNA]</scope>
    <source>
        <strain evidence="3">HannoverDv2000</strain>
    </source>
</reference>
<protein>
    <submittedName>
        <fullName evidence="2">Uncharacterized protein</fullName>
    </submittedName>
</protein>
<dbReference type="AlphaFoldDB" id="A0A0D8Y1B9"/>
<feature type="compositionally biased region" description="Basic residues" evidence="1">
    <location>
        <begin position="227"/>
        <end position="291"/>
    </location>
</feature>
<name>A0A0D8Y1B9_DICVI</name>